<dbReference type="PANTHER" id="PTHR47268">
    <property type="entry name" value="ACYLPHOSPHATASE"/>
    <property type="match status" value="1"/>
</dbReference>
<evidence type="ECO:0000313" key="8">
    <source>
        <dbReference type="EMBL" id="AZQ76847.1"/>
    </source>
</evidence>
<comment type="catalytic activity">
    <reaction evidence="4 5">
        <text>an acyl phosphate + H2O = a carboxylate + phosphate + H(+)</text>
        <dbReference type="Rhea" id="RHEA:14965"/>
        <dbReference type="ChEBI" id="CHEBI:15377"/>
        <dbReference type="ChEBI" id="CHEBI:15378"/>
        <dbReference type="ChEBI" id="CHEBI:29067"/>
        <dbReference type="ChEBI" id="CHEBI:43474"/>
        <dbReference type="ChEBI" id="CHEBI:59918"/>
        <dbReference type="EC" id="3.6.1.7"/>
    </reaction>
</comment>
<protein>
    <recommendedName>
        <fullName evidence="3 5">acylphosphatase</fullName>
        <ecNumber evidence="2 5">3.6.1.7</ecNumber>
    </recommendedName>
</protein>
<organism evidence="8 9">
    <name type="scientific">Flaviflexus ciconiae</name>
    <dbReference type="NCBI Taxonomy" id="2496867"/>
    <lineage>
        <taxon>Bacteria</taxon>
        <taxon>Bacillati</taxon>
        <taxon>Actinomycetota</taxon>
        <taxon>Actinomycetes</taxon>
        <taxon>Actinomycetales</taxon>
        <taxon>Actinomycetaceae</taxon>
        <taxon>Flaviflexus</taxon>
    </lineage>
</organism>
<accession>A0A3Q9G768</accession>
<dbReference type="KEGG" id="flh:EJ997_05345"/>
<feature type="domain" description="Acylphosphatase-like" evidence="7">
    <location>
        <begin position="3"/>
        <end position="89"/>
    </location>
</feature>
<gene>
    <name evidence="8" type="ORF">EJ997_05345</name>
</gene>
<evidence type="ECO:0000256" key="5">
    <source>
        <dbReference type="PROSITE-ProRule" id="PRU00520"/>
    </source>
</evidence>
<dbReference type="AlphaFoldDB" id="A0A3Q9G768"/>
<dbReference type="Proteomes" id="UP000280344">
    <property type="component" value="Chromosome"/>
</dbReference>
<dbReference type="EMBL" id="CP034593">
    <property type="protein sequence ID" value="AZQ76847.1"/>
    <property type="molecule type" value="Genomic_DNA"/>
</dbReference>
<feature type="active site" evidence="5">
    <location>
        <position position="18"/>
    </location>
</feature>
<evidence type="ECO:0000256" key="2">
    <source>
        <dbReference type="ARBA" id="ARBA00012150"/>
    </source>
</evidence>
<keyword evidence="5 8" id="KW-0378">Hydrolase</keyword>
<dbReference type="SUPFAM" id="SSF54975">
    <property type="entry name" value="Acylphosphatase/BLUF domain-like"/>
    <property type="match status" value="1"/>
</dbReference>
<keyword evidence="9" id="KW-1185">Reference proteome</keyword>
<evidence type="ECO:0000256" key="6">
    <source>
        <dbReference type="RuleBase" id="RU004168"/>
    </source>
</evidence>
<evidence type="ECO:0000256" key="3">
    <source>
        <dbReference type="ARBA" id="ARBA00015991"/>
    </source>
</evidence>
<feature type="active site" evidence="5">
    <location>
        <position position="36"/>
    </location>
</feature>
<evidence type="ECO:0000256" key="1">
    <source>
        <dbReference type="ARBA" id="ARBA00005614"/>
    </source>
</evidence>
<sequence>MRCVDVVVTGRAQAVGFRWNCQRAAVEAGVQGWVRNVLDGSVEARFFGEDSAVQSMIDWCRNGPAHARIEDVVVTDLENPGPISGFEIH</sequence>
<dbReference type="InterPro" id="IPR017968">
    <property type="entry name" value="Acylphosphatase_CS"/>
</dbReference>
<dbReference type="InterPro" id="IPR036046">
    <property type="entry name" value="Acylphosphatase-like_dom_sf"/>
</dbReference>
<dbReference type="PROSITE" id="PS00151">
    <property type="entry name" value="ACYLPHOSPHATASE_2"/>
    <property type="match status" value="1"/>
</dbReference>
<dbReference type="Gene3D" id="3.30.70.100">
    <property type="match status" value="1"/>
</dbReference>
<name>A0A3Q9G768_9ACTO</name>
<proteinExistence type="inferred from homology"/>
<dbReference type="InterPro" id="IPR020456">
    <property type="entry name" value="Acylphosphatase"/>
</dbReference>
<comment type="similarity">
    <text evidence="1 6">Belongs to the acylphosphatase family.</text>
</comment>
<evidence type="ECO:0000259" key="7">
    <source>
        <dbReference type="PROSITE" id="PS51160"/>
    </source>
</evidence>
<dbReference type="Pfam" id="PF00708">
    <property type="entry name" value="Acylphosphatase"/>
    <property type="match status" value="1"/>
</dbReference>
<dbReference type="EC" id="3.6.1.7" evidence="2 5"/>
<reference evidence="8 9" key="1">
    <citation type="submission" date="2018-12" db="EMBL/GenBank/DDBJ databases">
        <title>Complete genome sequence of Flaviflexus sp. H23T48.</title>
        <authorList>
            <person name="Bae J.-W."/>
            <person name="Lee J.-Y."/>
        </authorList>
    </citation>
    <scope>NUCLEOTIDE SEQUENCE [LARGE SCALE GENOMIC DNA]</scope>
    <source>
        <strain evidence="8 9">H23T48</strain>
    </source>
</reference>
<dbReference type="PANTHER" id="PTHR47268:SF4">
    <property type="entry name" value="ACYLPHOSPHATASE"/>
    <property type="match status" value="1"/>
</dbReference>
<dbReference type="GO" id="GO:0003998">
    <property type="term" value="F:acylphosphatase activity"/>
    <property type="evidence" value="ECO:0007669"/>
    <property type="project" value="UniProtKB-EC"/>
</dbReference>
<evidence type="ECO:0000313" key="9">
    <source>
        <dbReference type="Proteomes" id="UP000280344"/>
    </source>
</evidence>
<dbReference type="OrthoDB" id="3182027at2"/>
<evidence type="ECO:0000256" key="4">
    <source>
        <dbReference type="ARBA" id="ARBA00047645"/>
    </source>
</evidence>
<dbReference type="RefSeq" id="WP_126703653.1">
    <property type="nucleotide sequence ID" value="NZ_CP034593.1"/>
</dbReference>
<dbReference type="InterPro" id="IPR001792">
    <property type="entry name" value="Acylphosphatase-like_dom"/>
</dbReference>
<dbReference type="PROSITE" id="PS51160">
    <property type="entry name" value="ACYLPHOSPHATASE_3"/>
    <property type="match status" value="1"/>
</dbReference>